<feature type="domain" description="Peptidase M12A" evidence="10">
    <location>
        <begin position="108"/>
        <end position="311"/>
    </location>
</feature>
<evidence type="ECO:0000313" key="11">
    <source>
        <dbReference type="EMBL" id="RZF33662.1"/>
    </source>
</evidence>
<dbReference type="Proteomes" id="UP000291343">
    <property type="component" value="Unassembled WGS sequence"/>
</dbReference>
<comment type="caution">
    <text evidence="11">The sequence shown here is derived from an EMBL/GenBank/DDBJ whole genome shotgun (WGS) entry which is preliminary data.</text>
</comment>
<dbReference type="Pfam" id="PF00629">
    <property type="entry name" value="MAM"/>
    <property type="match status" value="1"/>
</dbReference>
<keyword evidence="4 6" id="KW-0862">Zinc</keyword>
<dbReference type="CDD" id="cd04280">
    <property type="entry name" value="ZnMc_astacin_like"/>
    <property type="match status" value="1"/>
</dbReference>
<dbReference type="OrthoDB" id="7784696at2759"/>
<dbReference type="SUPFAM" id="SSF49899">
    <property type="entry name" value="Concanavalin A-like lectins/glucanases"/>
    <property type="match status" value="1"/>
</dbReference>
<dbReference type="SMART" id="SM00235">
    <property type="entry name" value="ZnMc"/>
    <property type="match status" value="1"/>
</dbReference>
<dbReference type="GO" id="GO:0008270">
    <property type="term" value="F:zinc ion binding"/>
    <property type="evidence" value="ECO:0007669"/>
    <property type="project" value="UniProtKB-UniRule"/>
</dbReference>
<dbReference type="AlphaFoldDB" id="A0A482WK82"/>
<comment type="caution">
    <text evidence="6">Lacks conserved residue(s) required for the propagation of feature annotation.</text>
</comment>
<dbReference type="SMR" id="A0A482WK82"/>
<accession>A0A482WK82</accession>
<name>A0A482WK82_LAOST</name>
<dbReference type="GO" id="GO:0004222">
    <property type="term" value="F:metalloendopeptidase activity"/>
    <property type="evidence" value="ECO:0007669"/>
    <property type="project" value="UniProtKB-UniRule"/>
</dbReference>
<evidence type="ECO:0000256" key="6">
    <source>
        <dbReference type="PROSITE-ProRule" id="PRU01211"/>
    </source>
</evidence>
<evidence type="ECO:0000256" key="4">
    <source>
        <dbReference type="ARBA" id="ARBA00022833"/>
    </source>
</evidence>
<dbReference type="InterPro" id="IPR024079">
    <property type="entry name" value="MetalloPept_cat_dom_sf"/>
</dbReference>
<dbReference type="PROSITE" id="PS50060">
    <property type="entry name" value="MAM_2"/>
    <property type="match status" value="1"/>
</dbReference>
<keyword evidence="3 6" id="KW-0378">Hydrolase</keyword>
<dbReference type="Gene3D" id="3.40.390.10">
    <property type="entry name" value="Collagenase (Catalytic Domain)"/>
    <property type="match status" value="1"/>
</dbReference>
<evidence type="ECO:0000259" key="10">
    <source>
        <dbReference type="PROSITE" id="PS51864"/>
    </source>
</evidence>
<evidence type="ECO:0000256" key="7">
    <source>
        <dbReference type="RuleBase" id="RU361183"/>
    </source>
</evidence>
<keyword evidence="12" id="KW-1185">Reference proteome</keyword>
<evidence type="ECO:0000256" key="3">
    <source>
        <dbReference type="ARBA" id="ARBA00022801"/>
    </source>
</evidence>
<dbReference type="PROSITE" id="PS51864">
    <property type="entry name" value="ASTACIN"/>
    <property type="match status" value="1"/>
</dbReference>
<organism evidence="11 12">
    <name type="scientific">Laodelphax striatellus</name>
    <name type="common">Small brown planthopper</name>
    <name type="synonym">Delphax striatella</name>
    <dbReference type="NCBI Taxonomy" id="195883"/>
    <lineage>
        <taxon>Eukaryota</taxon>
        <taxon>Metazoa</taxon>
        <taxon>Ecdysozoa</taxon>
        <taxon>Arthropoda</taxon>
        <taxon>Hexapoda</taxon>
        <taxon>Insecta</taxon>
        <taxon>Pterygota</taxon>
        <taxon>Neoptera</taxon>
        <taxon>Paraneoptera</taxon>
        <taxon>Hemiptera</taxon>
        <taxon>Auchenorrhyncha</taxon>
        <taxon>Fulgoroidea</taxon>
        <taxon>Delphacidae</taxon>
        <taxon>Criomorphinae</taxon>
        <taxon>Laodelphax</taxon>
    </lineage>
</organism>
<dbReference type="Pfam" id="PF01400">
    <property type="entry name" value="Astacin"/>
    <property type="match status" value="1"/>
</dbReference>
<dbReference type="EMBL" id="QKKF02033617">
    <property type="protein sequence ID" value="RZF33662.1"/>
    <property type="molecule type" value="Genomic_DNA"/>
</dbReference>
<gene>
    <name evidence="11" type="ORF">LSTR_LSTR007040</name>
</gene>
<dbReference type="GO" id="GO:0016020">
    <property type="term" value="C:membrane"/>
    <property type="evidence" value="ECO:0007669"/>
    <property type="project" value="InterPro"/>
</dbReference>
<dbReference type="Gene3D" id="2.60.120.200">
    <property type="match status" value="1"/>
</dbReference>
<feature type="compositionally biased region" description="Polar residues" evidence="8">
    <location>
        <begin position="628"/>
        <end position="642"/>
    </location>
</feature>
<dbReference type="InterPro" id="IPR034035">
    <property type="entry name" value="Astacin-like_dom"/>
</dbReference>
<keyword evidence="5 6" id="KW-0482">Metalloprotease</keyword>
<feature type="active site" evidence="6">
    <location>
        <position position="207"/>
    </location>
</feature>
<keyword evidence="2 6" id="KW-0479">Metal-binding</keyword>
<dbReference type="PRINTS" id="PR00480">
    <property type="entry name" value="ASTACIN"/>
</dbReference>
<evidence type="ECO:0000313" key="12">
    <source>
        <dbReference type="Proteomes" id="UP000291343"/>
    </source>
</evidence>
<feature type="compositionally biased region" description="Low complexity" evidence="8">
    <location>
        <begin position="558"/>
        <end position="568"/>
    </location>
</feature>
<dbReference type="InterPro" id="IPR001506">
    <property type="entry name" value="Peptidase_M12A"/>
</dbReference>
<dbReference type="PANTHER" id="PTHR10127:SF780">
    <property type="entry name" value="METALLOENDOPEPTIDASE"/>
    <property type="match status" value="1"/>
</dbReference>
<evidence type="ECO:0000256" key="2">
    <source>
        <dbReference type="ARBA" id="ARBA00022723"/>
    </source>
</evidence>
<feature type="compositionally biased region" description="Polar residues" evidence="8">
    <location>
        <begin position="581"/>
        <end position="621"/>
    </location>
</feature>
<dbReference type="EC" id="3.4.24.-" evidence="7"/>
<dbReference type="STRING" id="195883.A0A482WK82"/>
<dbReference type="InterPro" id="IPR000998">
    <property type="entry name" value="MAM_dom"/>
</dbReference>
<comment type="cofactor">
    <cofactor evidence="6 7">
        <name>Zn(2+)</name>
        <dbReference type="ChEBI" id="CHEBI:29105"/>
    </cofactor>
    <text evidence="6 7">Binds 1 zinc ion per subunit.</text>
</comment>
<feature type="region of interest" description="Disordered" evidence="8">
    <location>
        <begin position="515"/>
        <end position="673"/>
    </location>
</feature>
<dbReference type="InParanoid" id="A0A482WK82"/>
<feature type="compositionally biased region" description="Basic and acidic residues" evidence="8">
    <location>
        <begin position="534"/>
        <end position="543"/>
    </location>
</feature>
<dbReference type="InterPro" id="IPR013320">
    <property type="entry name" value="ConA-like_dom_sf"/>
</dbReference>
<evidence type="ECO:0000256" key="5">
    <source>
        <dbReference type="ARBA" id="ARBA00023049"/>
    </source>
</evidence>
<evidence type="ECO:0000259" key="9">
    <source>
        <dbReference type="PROSITE" id="PS50060"/>
    </source>
</evidence>
<dbReference type="PANTHER" id="PTHR10127">
    <property type="entry name" value="DISCOIDIN, CUB, EGF, LAMININ , AND ZINC METALLOPROTEASE DOMAIN CONTAINING"/>
    <property type="match status" value="1"/>
</dbReference>
<feature type="binding site" evidence="6">
    <location>
        <position position="206"/>
    </location>
    <ligand>
        <name>Zn(2+)</name>
        <dbReference type="ChEBI" id="CHEBI:29105"/>
        <note>catalytic</note>
    </ligand>
</feature>
<dbReference type="SMART" id="SM00137">
    <property type="entry name" value="MAM"/>
    <property type="match status" value="1"/>
</dbReference>
<feature type="compositionally biased region" description="Basic and acidic residues" evidence="8">
    <location>
        <begin position="646"/>
        <end position="659"/>
    </location>
</feature>
<sequence length="673" mass="75570">MIGGGYLVGHRMGEDTFSGSGRERGMEIVRHVLILLLSSIAVLNSYPTSPFKNGNFVPIGPGTDEGLYNMDLMEGDIFSKEKSVDRSAETSNLPIEDTEESNIEGLKNAVSDRNLLWTDGVIIYKIDDDIGCPESPQCEILMKAMDHYHLKSCIRFKEWSGEPNYVQIFFNTNNSGACWSSVGRLGEGEQLLSLGQRCWYFGIVVHELGHAIGFWHEMNRPDRDDWIVIYWKNIIKGFDSAFVKHDLNSVTTMDEQFDYNSIMMYDEYAFSKDGRTPTLQARTGQEIGPIWRKKGLSSSDVRRLHKLYQCKGNAQHPEFPYDIACPFNNNSCGFKNGGSAVWNWRTVNETDGYMYSSWEIAGSTPGYLTSINFHPLSTLDKIRGPLGCARFWYLLHGDGLSFIKLSQMFLDRVTQTSFDVEDLKDIWFNDTVDSEWVHIDVPLYVTRPFKLVIQSQFDEDASYGTIALDDFELLYMECSQVAVVGTDLTKPNVKPNQTDTDTDFDPDMDVEIEEIVKPSHHSNEVVTKPASSKPTEHSSEDVSTKPGNAEQPSEDVTKPSLSKPPLSSEDIVTKPPHSHTETPFNNQTELGDTNYLTNETSPSGIDNASQVEVTEAPSTDNTIDRDNQSTVQATDVENQELNSKIPIKDSDTKVIEVKKPMTQSSSTDTEHSS</sequence>
<feature type="binding site" evidence="6">
    <location>
        <position position="216"/>
    </location>
    <ligand>
        <name>Zn(2+)</name>
        <dbReference type="ChEBI" id="CHEBI:29105"/>
        <note>catalytic</note>
    </ligand>
</feature>
<proteinExistence type="predicted"/>
<protein>
    <recommendedName>
        <fullName evidence="7">Metalloendopeptidase</fullName>
        <ecNumber evidence="7">3.4.24.-</ecNumber>
    </recommendedName>
</protein>
<keyword evidence="1 6" id="KW-0645">Protease</keyword>
<dbReference type="GO" id="GO:0006508">
    <property type="term" value="P:proteolysis"/>
    <property type="evidence" value="ECO:0007669"/>
    <property type="project" value="UniProtKB-KW"/>
</dbReference>
<evidence type="ECO:0000256" key="8">
    <source>
        <dbReference type="SAM" id="MobiDB-lite"/>
    </source>
</evidence>
<evidence type="ECO:0000256" key="1">
    <source>
        <dbReference type="ARBA" id="ARBA00022670"/>
    </source>
</evidence>
<feature type="domain" description="MAM" evidence="9">
    <location>
        <begin position="323"/>
        <end position="480"/>
    </location>
</feature>
<reference evidence="11 12" key="1">
    <citation type="journal article" date="2017" name="Gigascience">
        <title>Genome sequence of the small brown planthopper, Laodelphax striatellus.</title>
        <authorList>
            <person name="Zhu J."/>
            <person name="Jiang F."/>
            <person name="Wang X."/>
            <person name="Yang P."/>
            <person name="Bao Y."/>
            <person name="Zhao W."/>
            <person name="Wang W."/>
            <person name="Lu H."/>
            <person name="Wang Q."/>
            <person name="Cui N."/>
            <person name="Li J."/>
            <person name="Chen X."/>
            <person name="Luo L."/>
            <person name="Yu J."/>
            <person name="Kang L."/>
            <person name="Cui F."/>
        </authorList>
    </citation>
    <scope>NUCLEOTIDE SEQUENCE [LARGE SCALE GENOMIC DNA]</scope>
    <source>
        <strain evidence="11">Lst14</strain>
    </source>
</reference>
<dbReference type="InterPro" id="IPR006026">
    <property type="entry name" value="Peptidase_Metallo"/>
</dbReference>
<feature type="binding site" evidence="6">
    <location>
        <position position="210"/>
    </location>
    <ligand>
        <name>Zn(2+)</name>
        <dbReference type="ChEBI" id="CHEBI:29105"/>
        <note>catalytic</note>
    </ligand>
</feature>
<dbReference type="SUPFAM" id="SSF55486">
    <property type="entry name" value="Metalloproteases ('zincins'), catalytic domain"/>
    <property type="match status" value="1"/>
</dbReference>